<name>A0AAW7ZHA6_9FIRM</name>
<evidence type="ECO:0000313" key="5">
    <source>
        <dbReference type="EMBL" id="MDO7788653.1"/>
    </source>
</evidence>
<accession>A0AAW7ZHA6</accession>
<organism evidence="5 6">
    <name type="scientific">Desulforamulus aquiferis</name>
    <dbReference type="NCBI Taxonomy" id="1397668"/>
    <lineage>
        <taxon>Bacteria</taxon>
        <taxon>Bacillati</taxon>
        <taxon>Bacillota</taxon>
        <taxon>Clostridia</taxon>
        <taxon>Eubacteriales</taxon>
        <taxon>Peptococcaceae</taxon>
        <taxon>Desulforamulus</taxon>
    </lineage>
</organism>
<evidence type="ECO:0000256" key="1">
    <source>
        <dbReference type="ARBA" id="ARBA00006611"/>
    </source>
</evidence>
<dbReference type="Gene3D" id="3.30.300.160">
    <property type="entry name" value="Type II secretion system, protein E, N-terminal domain"/>
    <property type="match status" value="1"/>
</dbReference>
<dbReference type="FunFam" id="3.30.300.160:FF:000002">
    <property type="entry name" value="Type II secretion system protein E"/>
    <property type="match status" value="1"/>
</dbReference>
<feature type="domain" description="Bacterial type II secretion system protein E" evidence="4">
    <location>
        <begin position="378"/>
        <end position="392"/>
    </location>
</feature>
<dbReference type="PANTHER" id="PTHR30258">
    <property type="entry name" value="TYPE II SECRETION SYSTEM PROTEIN GSPE-RELATED"/>
    <property type="match status" value="1"/>
</dbReference>
<evidence type="ECO:0000259" key="4">
    <source>
        <dbReference type="PROSITE" id="PS00662"/>
    </source>
</evidence>
<reference evidence="5" key="2">
    <citation type="submission" date="2023-03" db="EMBL/GenBank/DDBJ databases">
        <authorList>
            <person name="Zhang Z."/>
        </authorList>
    </citation>
    <scope>NUCLEOTIDE SEQUENCE</scope>
    <source>
        <strain evidence="5">DSA</strain>
    </source>
</reference>
<dbReference type="GO" id="GO:0005524">
    <property type="term" value="F:ATP binding"/>
    <property type="evidence" value="ECO:0007669"/>
    <property type="project" value="UniProtKB-KW"/>
</dbReference>
<dbReference type="AlphaFoldDB" id="A0AAW7ZHA6"/>
<protein>
    <submittedName>
        <fullName evidence="5">ATPase, T2SS/T4P/T4SS family</fullName>
    </submittedName>
</protein>
<dbReference type="Pfam" id="PF05157">
    <property type="entry name" value="MshEN"/>
    <property type="match status" value="1"/>
</dbReference>
<dbReference type="InterPro" id="IPR007831">
    <property type="entry name" value="T2SS_GspE_N"/>
</dbReference>
<evidence type="ECO:0000256" key="2">
    <source>
        <dbReference type="ARBA" id="ARBA00022741"/>
    </source>
</evidence>
<evidence type="ECO:0000256" key="3">
    <source>
        <dbReference type="ARBA" id="ARBA00022840"/>
    </source>
</evidence>
<reference evidence="5" key="1">
    <citation type="journal article" date="2023" name="J. Hazard. Mater.">
        <title>Anaerobic biodegradation of pyrene and benzo[a]pyrene by a new sulfate-reducing Desulforamulus aquiferis strain DSA.</title>
        <authorList>
            <person name="Zhang Z."/>
            <person name="Sun J."/>
            <person name="Gong X."/>
            <person name="Wang C."/>
            <person name="Wang H."/>
        </authorList>
    </citation>
    <scope>NUCLEOTIDE SEQUENCE</scope>
    <source>
        <strain evidence="5">DSA</strain>
    </source>
</reference>
<proteinExistence type="inferred from homology"/>
<keyword evidence="3" id="KW-0067">ATP-binding</keyword>
<dbReference type="PROSITE" id="PS00662">
    <property type="entry name" value="T2SP_E"/>
    <property type="match status" value="1"/>
</dbReference>
<dbReference type="GO" id="GO:0016887">
    <property type="term" value="F:ATP hydrolysis activity"/>
    <property type="evidence" value="ECO:0007669"/>
    <property type="project" value="TreeGrafter"/>
</dbReference>
<dbReference type="GO" id="GO:0005886">
    <property type="term" value="C:plasma membrane"/>
    <property type="evidence" value="ECO:0007669"/>
    <property type="project" value="TreeGrafter"/>
</dbReference>
<sequence length="561" mass="62260">MNLKQNNNYLGTWLVREGVITQEQLDNALSSQSLKQGKKAMIGHSLIELGYCSEDDIAKVIAKRAGVPFVSLENYPIDPAALTTISNDAIKRYRALPIAFSEGKLLVAMQRPTDIMVIDDLRLLSGFDIKPVFAPDSELEVAIEKQIRASIEFDKTEEEIIPEEDILGASEDSDQKPAVQLANMIISQAVAAKCSDVHIEPYEKASRVRFRIDGVLHDVMEPPIKIHASLVSRIKVMANMDIAERRIPQDGRMSLKVEGKNIDIRVASLPTSFGERLTLRLLDSSSRVITLEELGVNPSILKKYKEVIKMPYGLILVTGPTGSGKTTTLYASLGSVDRVLKNVITVEDPVEYRMAGINQIQINTQAGLNFASGLRSILRNDPDVIMVGEIRDRETAKIAIESAMTGHMVFSTLHTNDAPGAVSRLIEMGVEPFLISSSLVCVLAQRLVRQLCPHCKEKYLKTREELSSIPDFPLESWEKSVTLYHPRGCMRCSNTGYRGRVGVYELLFISENIQRLALERSSARDIKKVAVAEGMITLREDGLDKAKQGITSLEEVMRVVL</sequence>
<dbReference type="Gene3D" id="3.40.50.300">
    <property type="entry name" value="P-loop containing nucleotide triphosphate hydrolases"/>
    <property type="match status" value="1"/>
</dbReference>
<dbReference type="SUPFAM" id="SSF52540">
    <property type="entry name" value="P-loop containing nucleoside triphosphate hydrolases"/>
    <property type="match status" value="1"/>
</dbReference>
<dbReference type="PANTHER" id="PTHR30258:SF1">
    <property type="entry name" value="PROTEIN TRANSPORT PROTEIN HOFB HOMOLOG"/>
    <property type="match status" value="1"/>
</dbReference>
<dbReference type="InterPro" id="IPR001482">
    <property type="entry name" value="T2SS/T4SS_dom"/>
</dbReference>
<comment type="similarity">
    <text evidence="1">Belongs to the GSP E family.</text>
</comment>
<dbReference type="Pfam" id="PF00437">
    <property type="entry name" value="T2SSE"/>
    <property type="match status" value="1"/>
</dbReference>
<dbReference type="SUPFAM" id="SSF160246">
    <property type="entry name" value="EspE N-terminal domain-like"/>
    <property type="match status" value="1"/>
</dbReference>
<evidence type="ECO:0000313" key="6">
    <source>
        <dbReference type="Proteomes" id="UP001172911"/>
    </source>
</evidence>
<dbReference type="EMBL" id="JARPTC010000023">
    <property type="protein sequence ID" value="MDO7788653.1"/>
    <property type="molecule type" value="Genomic_DNA"/>
</dbReference>
<dbReference type="FunFam" id="3.40.50.300:FF:000398">
    <property type="entry name" value="Type IV pilus assembly ATPase PilB"/>
    <property type="match status" value="1"/>
</dbReference>
<keyword evidence="2" id="KW-0547">Nucleotide-binding</keyword>
<keyword evidence="6" id="KW-1185">Reference proteome</keyword>
<gene>
    <name evidence="5" type="ORF">P6N53_15600</name>
</gene>
<dbReference type="RefSeq" id="WP_304544782.1">
    <property type="nucleotide sequence ID" value="NZ_JARPTC010000023.1"/>
</dbReference>
<dbReference type="Proteomes" id="UP001172911">
    <property type="component" value="Unassembled WGS sequence"/>
</dbReference>
<dbReference type="InterPro" id="IPR027417">
    <property type="entry name" value="P-loop_NTPase"/>
</dbReference>
<dbReference type="CDD" id="cd01129">
    <property type="entry name" value="PulE-GspE-like"/>
    <property type="match status" value="1"/>
</dbReference>
<comment type="caution">
    <text evidence="5">The sequence shown here is derived from an EMBL/GenBank/DDBJ whole genome shotgun (WGS) entry which is preliminary data.</text>
</comment>
<dbReference type="FunFam" id="3.30.450.90:FF:000001">
    <property type="entry name" value="Type II secretion system ATPase GspE"/>
    <property type="match status" value="1"/>
</dbReference>
<dbReference type="InterPro" id="IPR037257">
    <property type="entry name" value="T2SS_E_N_sf"/>
</dbReference>
<dbReference type="Gene3D" id="3.30.450.90">
    <property type="match status" value="1"/>
</dbReference>